<accession>A0A1Y1SFP1</accession>
<feature type="chain" id="PRO_5012417690" evidence="2">
    <location>
        <begin position="21"/>
        <end position="119"/>
    </location>
</feature>
<proteinExistence type="predicted"/>
<protein>
    <submittedName>
        <fullName evidence="3">Uncharacterized protein</fullName>
    </submittedName>
</protein>
<dbReference type="RefSeq" id="WP_083559118.1">
    <property type="nucleotide sequence ID" value="NZ_AQQV01000001.1"/>
</dbReference>
<comment type="caution">
    <text evidence="3">The sequence shown here is derived from an EMBL/GenBank/DDBJ whole genome shotgun (WGS) entry which is preliminary data.</text>
</comment>
<evidence type="ECO:0000256" key="1">
    <source>
        <dbReference type="SAM" id="MobiDB-lite"/>
    </source>
</evidence>
<dbReference type="STRING" id="1317117.ATO7_01375"/>
<keyword evidence="2" id="KW-0732">Signal</keyword>
<sequence length="119" mass="12637">MKHRILQVALIALSPMVAWADEFDITMDVVGADESFDEVIVNRISLPFAEREGSHVDPQATQNESPDSLLDSLSDSLGGSLGNEEPGTGSLGELDSMIDADSLRPSVDSAIGDLIGNPR</sequence>
<reference evidence="3 4" key="1">
    <citation type="submission" date="2013-04" db="EMBL/GenBank/DDBJ databases">
        <title>Oceanococcus atlanticus 22II-S10r2 Genome Sequencing.</title>
        <authorList>
            <person name="Lai Q."/>
            <person name="Li G."/>
            <person name="Shao Z."/>
        </authorList>
    </citation>
    <scope>NUCLEOTIDE SEQUENCE [LARGE SCALE GENOMIC DNA]</scope>
    <source>
        <strain evidence="3 4">22II-S10r2</strain>
    </source>
</reference>
<gene>
    <name evidence="3" type="ORF">ATO7_01375</name>
</gene>
<dbReference type="EMBL" id="AQQV01000001">
    <property type="protein sequence ID" value="ORE88484.1"/>
    <property type="molecule type" value="Genomic_DNA"/>
</dbReference>
<evidence type="ECO:0000256" key="2">
    <source>
        <dbReference type="SAM" id="SignalP"/>
    </source>
</evidence>
<feature type="compositionally biased region" description="Low complexity" evidence="1">
    <location>
        <begin position="67"/>
        <end position="78"/>
    </location>
</feature>
<feature type="signal peptide" evidence="2">
    <location>
        <begin position="1"/>
        <end position="20"/>
    </location>
</feature>
<keyword evidence="4" id="KW-1185">Reference proteome</keyword>
<name>A0A1Y1SFP1_9GAMM</name>
<evidence type="ECO:0000313" key="3">
    <source>
        <dbReference type="EMBL" id="ORE88484.1"/>
    </source>
</evidence>
<dbReference type="AlphaFoldDB" id="A0A1Y1SFP1"/>
<dbReference type="Proteomes" id="UP000192342">
    <property type="component" value="Unassembled WGS sequence"/>
</dbReference>
<feature type="region of interest" description="Disordered" evidence="1">
    <location>
        <begin position="51"/>
        <end position="102"/>
    </location>
</feature>
<evidence type="ECO:0000313" key="4">
    <source>
        <dbReference type="Proteomes" id="UP000192342"/>
    </source>
</evidence>
<organism evidence="3 4">
    <name type="scientific">Oceanococcus atlanticus</name>
    <dbReference type="NCBI Taxonomy" id="1317117"/>
    <lineage>
        <taxon>Bacteria</taxon>
        <taxon>Pseudomonadati</taxon>
        <taxon>Pseudomonadota</taxon>
        <taxon>Gammaproteobacteria</taxon>
        <taxon>Chromatiales</taxon>
        <taxon>Oceanococcaceae</taxon>
        <taxon>Oceanococcus</taxon>
    </lineage>
</organism>